<dbReference type="InterPro" id="IPR008256">
    <property type="entry name" value="Peptidase_S1B"/>
</dbReference>
<evidence type="ECO:0000256" key="2">
    <source>
        <dbReference type="ARBA" id="ARBA00022670"/>
    </source>
</evidence>
<accession>A0A975P8A1</accession>
<proteinExistence type="inferred from homology"/>
<dbReference type="Proteomes" id="UP000679352">
    <property type="component" value="Chromosome"/>
</dbReference>
<evidence type="ECO:0000256" key="5">
    <source>
        <dbReference type="ARBA" id="ARBA00022825"/>
    </source>
</evidence>
<evidence type="ECO:0000256" key="1">
    <source>
        <dbReference type="ARBA" id="ARBA00008764"/>
    </source>
</evidence>
<evidence type="ECO:0000256" key="3">
    <source>
        <dbReference type="ARBA" id="ARBA00022729"/>
    </source>
</evidence>
<keyword evidence="2 6" id="KW-0645">Protease</keyword>
<sequence>MRLIATLALMLMCLPALAQDARLRSLQTGDDSRGWDAVGRLNLGRKGFCTGALIAPDLVLTAGHCLFDKETGARIDPAEIEFLAGWRNGRAAAYRHVKRAVAHPDFVFGGQEKLERVTHDLALLQLDQPIRLPSILPFETDSQPLTGSSVGVVSYAKDRAEAPSLQEMCEVLAQKPEMLILSCDVDFGASGSPVFSLRGGVARVVSVVSAKAEVEGKPVALGTSLEGPLADLRAEMAETSGTMPGGTASVRRMGGQGGGAKFLRPETRP</sequence>
<comment type="similarity">
    <text evidence="1 6">Belongs to the peptidase S1B family.</text>
</comment>
<protein>
    <recommendedName>
        <fullName evidence="6">Serine protease</fullName>
        <ecNumber evidence="6">3.4.21.-</ecNumber>
    </recommendedName>
</protein>
<keyword evidence="10" id="KW-1185">Reference proteome</keyword>
<dbReference type="PRINTS" id="PR00839">
    <property type="entry name" value="V8PROTEASE"/>
</dbReference>
<keyword evidence="5 6" id="KW-0720">Serine protease</keyword>
<evidence type="ECO:0000313" key="9">
    <source>
        <dbReference type="EMBL" id="QWK91484.1"/>
    </source>
</evidence>
<keyword evidence="4 6" id="KW-0378">Hydrolase</keyword>
<dbReference type="Gene3D" id="2.40.10.10">
    <property type="entry name" value="Trypsin-like serine proteases"/>
    <property type="match status" value="2"/>
</dbReference>
<evidence type="ECO:0000256" key="7">
    <source>
        <dbReference type="SAM" id="MobiDB-lite"/>
    </source>
</evidence>
<dbReference type="PROSITE" id="PS50240">
    <property type="entry name" value="TRYPSIN_DOM"/>
    <property type="match status" value="1"/>
</dbReference>
<reference evidence="9" key="1">
    <citation type="submission" date="2021-06" db="EMBL/GenBank/DDBJ databases">
        <title>Direct submission.</title>
        <authorList>
            <person name="Lee C.-S."/>
            <person name="Jin L."/>
        </authorList>
    </citation>
    <scope>NUCLEOTIDE SEQUENCE</scope>
    <source>
        <strain evidence="9">Con5</strain>
    </source>
</reference>
<dbReference type="KEGG" id="gfu:KM031_06265"/>
<dbReference type="RefSeq" id="WP_215503675.1">
    <property type="nucleotide sequence ID" value="NZ_CP076361.1"/>
</dbReference>
<dbReference type="EC" id="3.4.21.-" evidence="6"/>
<feature type="chain" id="PRO_5038168985" description="Serine protease" evidence="6">
    <location>
        <begin position="19"/>
        <end position="269"/>
    </location>
</feature>
<dbReference type="InterPro" id="IPR001254">
    <property type="entry name" value="Trypsin_dom"/>
</dbReference>
<dbReference type="PROSITE" id="PS00134">
    <property type="entry name" value="TRYPSIN_HIS"/>
    <property type="match status" value="1"/>
</dbReference>
<feature type="signal peptide" evidence="6">
    <location>
        <begin position="1"/>
        <end position="18"/>
    </location>
</feature>
<gene>
    <name evidence="9" type="ORF">KM031_06265</name>
</gene>
<dbReference type="PANTHER" id="PTHR15462">
    <property type="entry name" value="SERINE PROTEASE"/>
    <property type="match status" value="1"/>
</dbReference>
<dbReference type="InterPro" id="IPR043504">
    <property type="entry name" value="Peptidase_S1_PA_chymotrypsin"/>
</dbReference>
<feature type="region of interest" description="Disordered" evidence="7">
    <location>
        <begin position="239"/>
        <end position="269"/>
    </location>
</feature>
<dbReference type="GO" id="GO:0006508">
    <property type="term" value="P:proteolysis"/>
    <property type="evidence" value="ECO:0007669"/>
    <property type="project" value="UniProtKB-KW"/>
</dbReference>
<keyword evidence="3 6" id="KW-0732">Signal</keyword>
<dbReference type="AlphaFoldDB" id="A0A975P8A1"/>
<evidence type="ECO:0000256" key="4">
    <source>
        <dbReference type="ARBA" id="ARBA00022801"/>
    </source>
</evidence>
<name>A0A975P8A1_9RHOB</name>
<dbReference type="SUPFAM" id="SSF50494">
    <property type="entry name" value="Trypsin-like serine proteases"/>
    <property type="match status" value="1"/>
</dbReference>
<dbReference type="InterPro" id="IPR050966">
    <property type="entry name" value="Glutamyl_endopeptidase"/>
</dbReference>
<evidence type="ECO:0000256" key="6">
    <source>
        <dbReference type="RuleBase" id="RU004296"/>
    </source>
</evidence>
<dbReference type="EMBL" id="CP076361">
    <property type="protein sequence ID" value="QWK91484.1"/>
    <property type="molecule type" value="Genomic_DNA"/>
</dbReference>
<dbReference type="Pfam" id="PF13365">
    <property type="entry name" value="Trypsin_2"/>
    <property type="match status" value="1"/>
</dbReference>
<evidence type="ECO:0000259" key="8">
    <source>
        <dbReference type="PROSITE" id="PS50240"/>
    </source>
</evidence>
<dbReference type="PANTHER" id="PTHR15462:SF8">
    <property type="entry name" value="SERINE PROTEASE"/>
    <property type="match status" value="1"/>
</dbReference>
<feature type="domain" description="Peptidase S1" evidence="8">
    <location>
        <begin position="35"/>
        <end position="216"/>
    </location>
</feature>
<dbReference type="GO" id="GO:0004252">
    <property type="term" value="F:serine-type endopeptidase activity"/>
    <property type="evidence" value="ECO:0007669"/>
    <property type="project" value="InterPro"/>
</dbReference>
<organism evidence="9 10">
    <name type="scientific">Gemmobacter fulvus</name>
    <dbReference type="NCBI Taxonomy" id="2840474"/>
    <lineage>
        <taxon>Bacteria</taxon>
        <taxon>Pseudomonadati</taxon>
        <taxon>Pseudomonadota</taxon>
        <taxon>Alphaproteobacteria</taxon>
        <taxon>Rhodobacterales</taxon>
        <taxon>Paracoccaceae</taxon>
        <taxon>Gemmobacter</taxon>
    </lineage>
</organism>
<evidence type="ECO:0000313" key="10">
    <source>
        <dbReference type="Proteomes" id="UP000679352"/>
    </source>
</evidence>
<dbReference type="InterPro" id="IPR018114">
    <property type="entry name" value="TRYPSIN_HIS"/>
</dbReference>
<dbReference type="InterPro" id="IPR009003">
    <property type="entry name" value="Peptidase_S1_PA"/>
</dbReference>